<feature type="region of interest" description="Disordered" evidence="1">
    <location>
        <begin position="356"/>
        <end position="377"/>
    </location>
</feature>
<dbReference type="PANTHER" id="PTHR37287">
    <property type="entry name" value="INO EIGHTY SUBUNIT 1"/>
    <property type="match status" value="1"/>
</dbReference>
<evidence type="ECO:0000313" key="4">
    <source>
        <dbReference type="Proteomes" id="UP001498398"/>
    </source>
</evidence>
<feature type="region of interest" description="Disordered" evidence="1">
    <location>
        <begin position="294"/>
        <end position="334"/>
    </location>
</feature>
<evidence type="ECO:0000313" key="2">
    <source>
        <dbReference type="EMBL" id="KAK7463793.1"/>
    </source>
</evidence>
<dbReference type="Proteomes" id="UP001498398">
    <property type="component" value="Unassembled WGS sequence"/>
</dbReference>
<dbReference type="InterPro" id="IPR038014">
    <property type="entry name" value="Ies1"/>
</dbReference>
<organism evidence="2 4">
    <name type="scientific">Marasmiellus scandens</name>
    <dbReference type="NCBI Taxonomy" id="2682957"/>
    <lineage>
        <taxon>Eukaryota</taxon>
        <taxon>Fungi</taxon>
        <taxon>Dikarya</taxon>
        <taxon>Basidiomycota</taxon>
        <taxon>Agaricomycotina</taxon>
        <taxon>Agaricomycetes</taxon>
        <taxon>Agaricomycetidae</taxon>
        <taxon>Agaricales</taxon>
        <taxon>Marasmiineae</taxon>
        <taxon>Omphalotaceae</taxon>
        <taxon>Marasmiellus</taxon>
    </lineage>
</organism>
<evidence type="ECO:0008006" key="5">
    <source>
        <dbReference type="Google" id="ProtNLM"/>
    </source>
</evidence>
<name>A0ABR1JT56_9AGAR</name>
<protein>
    <recommendedName>
        <fullName evidence="5">Ino eighty subunit 1</fullName>
    </recommendedName>
</protein>
<evidence type="ECO:0000256" key="1">
    <source>
        <dbReference type="SAM" id="MobiDB-lite"/>
    </source>
</evidence>
<evidence type="ECO:0000313" key="3">
    <source>
        <dbReference type="EMBL" id="KAK7465760.1"/>
    </source>
</evidence>
<comment type="caution">
    <text evidence="2">The sequence shown here is derived from an EMBL/GenBank/DDBJ whole genome shotgun (WGS) entry which is preliminary data.</text>
</comment>
<keyword evidence="4" id="KW-1185">Reference proteome</keyword>
<feature type="compositionally biased region" description="Basic residues" evidence="1">
    <location>
        <begin position="319"/>
        <end position="331"/>
    </location>
</feature>
<reference evidence="2 4" key="1">
    <citation type="submission" date="2024-01" db="EMBL/GenBank/DDBJ databases">
        <title>A draft genome for the cacao thread blight pathogen Marasmiellus scandens.</title>
        <authorList>
            <person name="Baruah I.K."/>
            <person name="Leung J."/>
            <person name="Bukari Y."/>
            <person name="Amoako-Attah I."/>
            <person name="Meinhardt L.W."/>
            <person name="Bailey B.A."/>
            <person name="Cohen S.P."/>
        </authorList>
    </citation>
    <scope>NUCLEOTIDE SEQUENCE [LARGE SCALE GENOMIC DNA]</scope>
    <source>
        <strain evidence="2 4">GH-19</strain>
    </source>
</reference>
<dbReference type="EMBL" id="JBANRG010000006">
    <property type="protein sequence ID" value="KAK7465760.1"/>
    <property type="molecule type" value="Genomic_DNA"/>
</dbReference>
<dbReference type="EMBL" id="JBANRG010000009">
    <property type="protein sequence ID" value="KAK7463793.1"/>
    <property type="molecule type" value="Genomic_DNA"/>
</dbReference>
<sequence length="467" mass="52302">MASRRQGPKVIKKSDGEPLTRADLQFDLLNAIFSDTHQVFTDPFPNGGRPAGTKVTFRDLYVNAIYNSPKASKILKEKMSDIPDFATDFAMMTLLANVGRINTTMSFFAEMKTAIRTYHPVPALQKTSGSLQDAPRLKAIAKASLLEDETNSPPNNLTDILARAKSGHIPSTSVSNLIFTLANESATISQQYLSSEVDFIDLFLPIEASSASRAHVFLWLCYHYLESPSDVSEDDYDTDTTAENPFCDPNRPGKAPVLIMLTAEEIALENVDPIDEKLLADKLVAQRAQFLQTQSAKESSKKGAGDDAESVVSVDSVKPKTKRAPKEKKTKSNLAHVEVVGETDSSAMYSREYLEEDLHRKSSADSRSRTRPDQLRAVHDKTPRRYAPYKHDIQRRPYPRTNSPPRTFLEQAWHVFTHSDPLCDSDDEDVDEHYRQDYVQKLSIISRLRGKPPTPEPEDVSMLPTVR</sequence>
<accession>A0ABR1JT56</accession>
<feature type="region of interest" description="Disordered" evidence="1">
    <location>
        <begin position="446"/>
        <end position="467"/>
    </location>
</feature>
<gene>
    <name evidence="3" type="ORF">VKT23_005732</name>
    <name evidence="2" type="ORF">VKT23_007132</name>
</gene>
<proteinExistence type="predicted"/>
<dbReference type="PANTHER" id="PTHR37287:SF1">
    <property type="entry name" value="INO EIGHTY SUBUNIT 1"/>
    <property type="match status" value="1"/>
</dbReference>